<evidence type="ECO:0000313" key="1">
    <source>
        <dbReference type="EMBL" id="JAH41805.1"/>
    </source>
</evidence>
<accession>A0A0E9SMD5</accession>
<sequence length="64" mass="7451">MRFILLPVFKVENIIMQALVLSHRTYIQVAVLMYILYGNISVQSMSLCYTPVGYCKHLRELCIL</sequence>
<proteinExistence type="predicted"/>
<dbReference type="EMBL" id="GBXM01066772">
    <property type="protein sequence ID" value="JAH41805.1"/>
    <property type="molecule type" value="Transcribed_RNA"/>
</dbReference>
<reference evidence="1" key="1">
    <citation type="submission" date="2014-11" db="EMBL/GenBank/DDBJ databases">
        <authorList>
            <person name="Amaro Gonzalez C."/>
        </authorList>
    </citation>
    <scope>NUCLEOTIDE SEQUENCE</scope>
</reference>
<reference evidence="1" key="2">
    <citation type="journal article" date="2015" name="Fish Shellfish Immunol.">
        <title>Early steps in the European eel (Anguilla anguilla)-Vibrio vulnificus interaction in the gills: Role of the RtxA13 toxin.</title>
        <authorList>
            <person name="Callol A."/>
            <person name="Pajuelo D."/>
            <person name="Ebbesson L."/>
            <person name="Teles M."/>
            <person name="MacKenzie S."/>
            <person name="Amaro C."/>
        </authorList>
    </citation>
    <scope>NUCLEOTIDE SEQUENCE</scope>
</reference>
<organism evidence="1">
    <name type="scientific">Anguilla anguilla</name>
    <name type="common">European freshwater eel</name>
    <name type="synonym">Muraena anguilla</name>
    <dbReference type="NCBI Taxonomy" id="7936"/>
    <lineage>
        <taxon>Eukaryota</taxon>
        <taxon>Metazoa</taxon>
        <taxon>Chordata</taxon>
        <taxon>Craniata</taxon>
        <taxon>Vertebrata</taxon>
        <taxon>Euteleostomi</taxon>
        <taxon>Actinopterygii</taxon>
        <taxon>Neopterygii</taxon>
        <taxon>Teleostei</taxon>
        <taxon>Anguilliformes</taxon>
        <taxon>Anguillidae</taxon>
        <taxon>Anguilla</taxon>
    </lineage>
</organism>
<protein>
    <submittedName>
        <fullName evidence="1">Uncharacterized protein</fullName>
    </submittedName>
</protein>
<dbReference type="AlphaFoldDB" id="A0A0E9SMD5"/>
<name>A0A0E9SMD5_ANGAN</name>